<dbReference type="STRING" id="708187.A0A1Q8RWM9"/>
<dbReference type="InterPro" id="IPR036291">
    <property type="entry name" value="NAD(P)-bd_dom_sf"/>
</dbReference>
<organism evidence="3 4">
    <name type="scientific">Colletotrichum chlorophyti</name>
    <dbReference type="NCBI Taxonomy" id="708187"/>
    <lineage>
        <taxon>Eukaryota</taxon>
        <taxon>Fungi</taxon>
        <taxon>Dikarya</taxon>
        <taxon>Ascomycota</taxon>
        <taxon>Pezizomycotina</taxon>
        <taxon>Sordariomycetes</taxon>
        <taxon>Hypocreomycetidae</taxon>
        <taxon>Glomerellales</taxon>
        <taxon>Glomerellaceae</taxon>
        <taxon>Colletotrichum</taxon>
    </lineage>
</organism>
<evidence type="ECO:0000313" key="3">
    <source>
        <dbReference type="EMBL" id="OLN89046.1"/>
    </source>
</evidence>
<dbReference type="PANTHER" id="PTHR24320:SF283">
    <property type="entry name" value="RETINOL DEHYDROGENASE 11"/>
    <property type="match status" value="1"/>
</dbReference>
<comment type="caution">
    <text evidence="3">The sequence shown here is derived from an EMBL/GenBank/DDBJ whole genome shotgun (WGS) entry which is preliminary data.</text>
</comment>
<evidence type="ECO:0000256" key="1">
    <source>
        <dbReference type="ARBA" id="ARBA00006484"/>
    </source>
</evidence>
<dbReference type="Gene3D" id="3.40.50.720">
    <property type="entry name" value="NAD(P)-binding Rossmann-like Domain"/>
    <property type="match status" value="1"/>
</dbReference>
<gene>
    <name evidence="3" type="ORF">CCHL11_06006</name>
</gene>
<dbReference type="Proteomes" id="UP000186583">
    <property type="component" value="Unassembled WGS sequence"/>
</dbReference>
<evidence type="ECO:0000313" key="4">
    <source>
        <dbReference type="Proteomes" id="UP000186583"/>
    </source>
</evidence>
<dbReference type="EMBL" id="MPGH01000084">
    <property type="protein sequence ID" value="OLN89046.1"/>
    <property type="molecule type" value="Genomic_DNA"/>
</dbReference>
<dbReference type="OrthoDB" id="191139at2759"/>
<dbReference type="InterPro" id="IPR002347">
    <property type="entry name" value="SDR_fam"/>
</dbReference>
<dbReference type="PANTHER" id="PTHR24320">
    <property type="entry name" value="RETINOL DEHYDROGENASE"/>
    <property type="match status" value="1"/>
</dbReference>
<proteinExistence type="inferred from homology"/>
<accession>A0A1Q8RWM9</accession>
<keyword evidence="4" id="KW-1185">Reference proteome</keyword>
<reference evidence="3 4" key="1">
    <citation type="submission" date="2016-11" db="EMBL/GenBank/DDBJ databases">
        <title>Draft Genome Assembly of Colletotrichum chlorophyti a pathogen of herbaceous plants.</title>
        <authorList>
            <person name="Gan P."/>
            <person name="Narusaka M."/>
            <person name="Tsushima A."/>
            <person name="Narusaka Y."/>
            <person name="Takano Y."/>
            <person name="Shirasu K."/>
        </authorList>
    </citation>
    <scope>NUCLEOTIDE SEQUENCE [LARGE SCALE GENOMIC DNA]</scope>
    <source>
        <strain evidence="3 4">NTL11</strain>
    </source>
</reference>
<name>A0A1Q8RWM9_9PEZI</name>
<comment type="similarity">
    <text evidence="1">Belongs to the short-chain dehydrogenases/reductases (SDR) family.</text>
</comment>
<protein>
    <submittedName>
        <fullName evidence="3">Short-chain dehydrogenase TIC 32, chloroplastic 5</fullName>
    </submittedName>
</protein>
<dbReference type="Pfam" id="PF00106">
    <property type="entry name" value="adh_short"/>
    <property type="match status" value="1"/>
</dbReference>
<evidence type="ECO:0000256" key="2">
    <source>
        <dbReference type="ARBA" id="ARBA00023002"/>
    </source>
</evidence>
<sequence length="282" mass="30479">MSPQLSRDTTATELVTEYGEHIKGKTILVTGVSPGGLGATFVEKVAAASPATLILAGRNTAKIQQTIDAIVAAHPSVTIKSLQVDLGSFKSVRTAADTVIGWDDVSKIDVLVNNSGIMATPFTLTEDGFESQWETNHLGPFLFTNLIIEKVLAAPAPRIIMVSSDGHRLGHIRWTDYNFNDGKHYNPWFAYGQSKTANCLMAISLAEKLGGRGLLSFSLHPGVIMTNLADNSADFESLRAQDVNMGTKFMWSEFNFKTNDQGAATHVFAAFSPDIKGKFAPE</sequence>
<dbReference type="GO" id="GO:0016491">
    <property type="term" value="F:oxidoreductase activity"/>
    <property type="evidence" value="ECO:0007669"/>
    <property type="project" value="UniProtKB-KW"/>
</dbReference>
<keyword evidence="2" id="KW-0560">Oxidoreductase</keyword>
<dbReference type="SUPFAM" id="SSF51735">
    <property type="entry name" value="NAD(P)-binding Rossmann-fold domains"/>
    <property type="match status" value="1"/>
</dbReference>
<dbReference type="AlphaFoldDB" id="A0A1Q8RWM9"/>
<dbReference type="PRINTS" id="PR00081">
    <property type="entry name" value="GDHRDH"/>
</dbReference>